<sequence>MTNTPHLPSTAETQGQLDVFHLTIPEIQGAGHVSDHEGQEVRTSGIVTAVDRAGFYVQDPEGDGNDATSDAIFVFTGNGAGDLVSVGDAVDLRGVVSEFIPGGAGSGNLSTTQLSDVEIDVTSSGNALPAATVLGAAGRTPPTEVVISDDELPVNLQEEPGTFNPETDGIDFYESLEGMLVTIDNPTAISATNRFGETWVAADDGAGVTSPSGGLNDRGGLNINADADGTGDVNPERIQIQYDGDLLPDGFDGPAINLGDDLSNITGVVDYGFGNFEVKVTDLFEVETPSTNTAEVTAIEGGDDRLTVATYNILNVTAAEADGDADQIVQLAGQIVNNLGAPDILALQEVQDDSGVADDGTLSAEQTLLAIVDAIEAAGGPRYEFVSAVVDEDGENGGVPGGNIRNAFLFNPDRVEAKEFVTLESDVLADLGVSNPDAFEGSRDPLLGVFEFNGQEVTLINNHFSSRFGSTPVFGGPQPFVQAGEDEREAQALTLNEVVDGLLAEDPDARVTVLGDLNTFEFTDELAEDLPGVGDEKVLTNLITRVEGDEAYTFNFQGNSQVLDHIFVTDRLLADVEVDVVHVNTDFTNFASDHEPVVASFLIEDPNDPGELLLGSKGRDVIEGTGRSDVILGFKGRDQLFGQDGNDVIFGGRGRDLIEGGDGDDTLSGGRGRDTILGGEGDDFIFAGPGRDVIEGGAGDDLLNGGRGRDSFVFEGDFGDDTVLCFKVNVDELEFVGTNEISVTETDRGTLLTSTGDAQGSVELVGLYNCEDDFLIF</sequence>
<dbReference type="Gene3D" id="2.150.10.10">
    <property type="entry name" value="Serralysin-like metalloprotease, C-terminal"/>
    <property type="match status" value="1"/>
</dbReference>
<organism evidence="2 3">
    <name type="scientific">Ruegeria spongiae</name>
    <dbReference type="NCBI Taxonomy" id="2942209"/>
    <lineage>
        <taxon>Bacteria</taxon>
        <taxon>Pseudomonadati</taxon>
        <taxon>Pseudomonadota</taxon>
        <taxon>Alphaproteobacteria</taxon>
        <taxon>Rhodobacterales</taxon>
        <taxon>Roseobacteraceae</taxon>
        <taxon>Ruegeria</taxon>
    </lineage>
</organism>
<dbReference type="PANTHER" id="PTHR42834">
    <property type="entry name" value="ENDONUCLEASE/EXONUCLEASE/PHOSPHATASE FAMILY PROTEIN (AFU_ORTHOLOGUE AFUA_3G09210)"/>
    <property type="match status" value="1"/>
</dbReference>
<dbReference type="PRINTS" id="PR00313">
    <property type="entry name" value="CABNDNGRPT"/>
</dbReference>
<dbReference type="Pfam" id="PF19580">
    <property type="entry name" value="Exo_endo_phos_3"/>
    <property type="match status" value="1"/>
</dbReference>
<gene>
    <name evidence="2" type="ORF">M3P21_16300</name>
</gene>
<comment type="caution">
    <text evidence="2">The sequence shown here is derived from an EMBL/GenBank/DDBJ whole genome shotgun (WGS) entry which is preliminary data.</text>
</comment>
<dbReference type="GO" id="GO:0004519">
    <property type="term" value="F:endonuclease activity"/>
    <property type="evidence" value="ECO:0007669"/>
    <property type="project" value="UniProtKB-KW"/>
</dbReference>
<keyword evidence="2" id="KW-0540">Nuclease</keyword>
<proteinExistence type="predicted"/>
<keyword evidence="2" id="KW-0255">Endonuclease</keyword>
<evidence type="ECO:0000259" key="1">
    <source>
        <dbReference type="Pfam" id="PF19580"/>
    </source>
</evidence>
<dbReference type="Gene3D" id="3.60.10.10">
    <property type="entry name" value="Endonuclease/exonuclease/phosphatase"/>
    <property type="match status" value="1"/>
</dbReference>
<feature type="domain" description="Endonuclease/exonuclease/phosphatase" evidence="1">
    <location>
        <begin position="441"/>
        <end position="585"/>
    </location>
</feature>
<dbReference type="InterPro" id="IPR005135">
    <property type="entry name" value="Endo/exonuclease/phosphatase"/>
</dbReference>
<dbReference type="Pfam" id="PF00353">
    <property type="entry name" value="HemolysinCabind"/>
    <property type="match status" value="2"/>
</dbReference>
<dbReference type="SUPFAM" id="SSF51120">
    <property type="entry name" value="beta-Roll"/>
    <property type="match status" value="1"/>
</dbReference>
<evidence type="ECO:0000313" key="3">
    <source>
        <dbReference type="Proteomes" id="UP001203880"/>
    </source>
</evidence>
<dbReference type="PROSITE" id="PS00330">
    <property type="entry name" value="HEMOLYSIN_CALCIUM"/>
    <property type="match status" value="3"/>
</dbReference>
<keyword evidence="2" id="KW-0378">Hydrolase</keyword>
<dbReference type="RefSeq" id="WP_249711551.1">
    <property type="nucleotide sequence ID" value="NZ_JAMFMB010000022.1"/>
</dbReference>
<protein>
    <submittedName>
        <fullName evidence="2">Endonuclease/exonuclease/phosphatase family protein</fullName>
    </submittedName>
</protein>
<name>A0ABT0Q6R9_9RHOB</name>
<dbReference type="Proteomes" id="UP001203880">
    <property type="component" value="Unassembled WGS sequence"/>
</dbReference>
<dbReference type="EMBL" id="JAMFMB010000022">
    <property type="protein sequence ID" value="MCL6285092.1"/>
    <property type="molecule type" value="Genomic_DNA"/>
</dbReference>
<dbReference type="SUPFAM" id="SSF56219">
    <property type="entry name" value="DNase I-like"/>
    <property type="match status" value="1"/>
</dbReference>
<dbReference type="PANTHER" id="PTHR42834:SF1">
    <property type="entry name" value="ENDONUCLEASE_EXONUCLEASE_PHOSPHATASE FAMILY PROTEIN (AFU_ORTHOLOGUE AFUA_3G09210)"/>
    <property type="match status" value="1"/>
</dbReference>
<accession>A0ABT0Q6R9</accession>
<dbReference type="InterPro" id="IPR001343">
    <property type="entry name" value="Hemolysn_Ca-bd"/>
</dbReference>
<dbReference type="InterPro" id="IPR018511">
    <property type="entry name" value="Hemolysin-typ_Ca-bd_CS"/>
</dbReference>
<evidence type="ECO:0000313" key="2">
    <source>
        <dbReference type="EMBL" id="MCL6285092.1"/>
    </source>
</evidence>
<dbReference type="CDD" id="cd04486">
    <property type="entry name" value="YhcR_OBF_like"/>
    <property type="match status" value="1"/>
</dbReference>
<dbReference type="InterPro" id="IPR011049">
    <property type="entry name" value="Serralysin-like_metalloprot_C"/>
</dbReference>
<dbReference type="InterPro" id="IPR036691">
    <property type="entry name" value="Endo/exonu/phosph_ase_sf"/>
</dbReference>
<keyword evidence="3" id="KW-1185">Reference proteome</keyword>
<reference evidence="2" key="1">
    <citation type="submission" date="2022-05" db="EMBL/GenBank/DDBJ databases">
        <authorList>
            <person name="Park J.-S."/>
        </authorList>
    </citation>
    <scope>NUCLEOTIDE SEQUENCE</scope>
    <source>
        <strain evidence="2">2012CJ41-6</strain>
    </source>
</reference>